<evidence type="ECO:0000313" key="10">
    <source>
        <dbReference type="Proteomes" id="UP001157109"/>
    </source>
</evidence>
<keyword evidence="4 7" id="KW-0812">Transmembrane</keyword>
<evidence type="ECO:0000256" key="2">
    <source>
        <dbReference type="ARBA" id="ARBA00007783"/>
    </source>
</evidence>
<evidence type="ECO:0000256" key="7">
    <source>
        <dbReference type="SAM" id="Phobius"/>
    </source>
</evidence>
<dbReference type="Proteomes" id="UP001157109">
    <property type="component" value="Unassembled WGS sequence"/>
</dbReference>
<feature type="transmembrane region" description="Helical" evidence="7">
    <location>
        <begin position="92"/>
        <end position="111"/>
    </location>
</feature>
<dbReference type="PANTHER" id="PTHR43077">
    <property type="entry name" value="TRANSPORT PERMEASE YVFS-RELATED"/>
    <property type="match status" value="1"/>
</dbReference>
<keyword evidence="5 7" id="KW-1133">Transmembrane helix</keyword>
<evidence type="ECO:0000256" key="1">
    <source>
        <dbReference type="ARBA" id="ARBA00004651"/>
    </source>
</evidence>
<protein>
    <recommendedName>
        <fullName evidence="8">ABC-2 type transporter transmembrane domain-containing protein</fullName>
    </recommendedName>
</protein>
<organism evidence="9 10">
    <name type="scientific">Arsenicicoccus piscis</name>
    <dbReference type="NCBI Taxonomy" id="673954"/>
    <lineage>
        <taxon>Bacteria</taxon>
        <taxon>Bacillati</taxon>
        <taxon>Actinomycetota</taxon>
        <taxon>Actinomycetes</taxon>
        <taxon>Micrococcales</taxon>
        <taxon>Intrasporangiaceae</taxon>
        <taxon>Arsenicicoccus</taxon>
    </lineage>
</organism>
<keyword evidence="6 7" id="KW-0472">Membrane</keyword>
<reference evidence="10" key="1">
    <citation type="journal article" date="2019" name="Int. J. Syst. Evol. Microbiol.">
        <title>The Global Catalogue of Microorganisms (GCM) 10K type strain sequencing project: providing services to taxonomists for standard genome sequencing and annotation.</title>
        <authorList>
            <consortium name="The Broad Institute Genomics Platform"/>
            <consortium name="The Broad Institute Genome Sequencing Center for Infectious Disease"/>
            <person name="Wu L."/>
            <person name="Ma J."/>
        </authorList>
    </citation>
    <scope>NUCLEOTIDE SEQUENCE [LARGE SCALE GENOMIC DNA]</scope>
    <source>
        <strain evidence="10">NBRC 105830</strain>
    </source>
</reference>
<dbReference type="InterPro" id="IPR051328">
    <property type="entry name" value="T7SS_ABC-Transporter"/>
</dbReference>
<comment type="caution">
    <text evidence="9">The sequence shown here is derived from an EMBL/GenBank/DDBJ whole genome shotgun (WGS) entry which is preliminary data.</text>
</comment>
<proteinExistence type="inferred from homology"/>
<feature type="transmembrane region" description="Helical" evidence="7">
    <location>
        <begin position="36"/>
        <end position="54"/>
    </location>
</feature>
<keyword evidence="10" id="KW-1185">Reference proteome</keyword>
<feature type="transmembrane region" description="Helical" evidence="7">
    <location>
        <begin position="66"/>
        <end position="85"/>
    </location>
</feature>
<evidence type="ECO:0000259" key="8">
    <source>
        <dbReference type="Pfam" id="PF01061"/>
    </source>
</evidence>
<evidence type="ECO:0000256" key="3">
    <source>
        <dbReference type="ARBA" id="ARBA00022475"/>
    </source>
</evidence>
<dbReference type="EMBL" id="BSUJ01000001">
    <property type="protein sequence ID" value="GMA21263.1"/>
    <property type="molecule type" value="Genomic_DNA"/>
</dbReference>
<dbReference type="InterPro" id="IPR013525">
    <property type="entry name" value="ABC2_TM"/>
</dbReference>
<comment type="similarity">
    <text evidence="2">Belongs to the ABC-2 integral membrane protein family.</text>
</comment>
<dbReference type="Pfam" id="PF01061">
    <property type="entry name" value="ABC2_membrane"/>
    <property type="match status" value="1"/>
</dbReference>
<keyword evidence="3" id="KW-1003">Cell membrane</keyword>
<gene>
    <name evidence="9" type="ORF">GCM10025862_32840</name>
</gene>
<sequence>MLAITTDAKNAITDRLRSLPISGAAVPAGRCLADMAASLLALATTCTAGLLMGWRPGSWTGLVEAALVLLAFRFALLWLGLFAGLRATSPEVVVAVQILVWPISMLSSVFVDPATMPRWLGAVAEWNPLSAAANAVRELTGSPTFTSTTWAGQHAVMLSLVTSGVVTAVFAPLAVRAYRNLDA</sequence>
<feature type="transmembrane region" description="Helical" evidence="7">
    <location>
        <begin position="155"/>
        <end position="175"/>
    </location>
</feature>
<accession>A0ABQ6HU89</accession>
<evidence type="ECO:0000256" key="6">
    <source>
        <dbReference type="ARBA" id="ARBA00023136"/>
    </source>
</evidence>
<evidence type="ECO:0000256" key="4">
    <source>
        <dbReference type="ARBA" id="ARBA00022692"/>
    </source>
</evidence>
<name>A0ABQ6HU89_9MICO</name>
<evidence type="ECO:0000256" key="5">
    <source>
        <dbReference type="ARBA" id="ARBA00022989"/>
    </source>
</evidence>
<feature type="domain" description="ABC-2 type transporter transmembrane" evidence="8">
    <location>
        <begin position="3"/>
        <end position="138"/>
    </location>
</feature>
<evidence type="ECO:0000313" key="9">
    <source>
        <dbReference type="EMBL" id="GMA21263.1"/>
    </source>
</evidence>
<comment type="subcellular location">
    <subcellularLocation>
        <location evidence="1">Cell membrane</location>
        <topology evidence="1">Multi-pass membrane protein</topology>
    </subcellularLocation>
</comment>
<dbReference type="PANTHER" id="PTHR43077:SF8">
    <property type="entry name" value="DOXORUBICIN RESISTANCE ABC TRANSPORTER PERMEASE PROTEIN DRRB"/>
    <property type="match status" value="1"/>
</dbReference>